<dbReference type="AlphaFoldDB" id="A0A9N9TTG7"/>
<name>A0A9N9TTG7_PHYSR</name>
<keyword evidence="2" id="KW-1185">Reference proteome</keyword>
<protein>
    <submittedName>
        <fullName evidence="1">Uncharacterized protein</fullName>
    </submittedName>
</protein>
<sequence length="282" mass="31752">MDVLNEDLNNTKNNIDVIIEPNEDYNINENNADAKLVKIDELDNNADENNTIATPSLNNELNNYENTAHSSNREFDGSNADKSGTIATCDDSKEESVIGENLLAVVKRGIERPTPRSYPYRIIGEKKPFSYHIFNIPKNIPENNDKEKRKYIGCALRSSTIDIPAEIPLMTATFSKPKGDSQKTVSNDDTKGVAEELTNYVPPAEIPREITSRKVLSVKEKRKAAQEALKLKREKVNAAKKLKQQDKLDKLLAVELYGSLNRSHLRRESKIRQKGDLPMDSL</sequence>
<organism evidence="1 2">
    <name type="scientific">Phyllotreta striolata</name>
    <name type="common">Striped flea beetle</name>
    <name type="synonym">Crioceris striolata</name>
    <dbReference type="NCBI Taxonomy" id="444603"/>
    <lineage>
        <taxon>Eukaryota</taxon>
        <taxon>Metazoa</taxon>
        <taxon>Ecdysozoa</taxon>
        <taxon>Arthropoda</taxon>
        <taxon>Hexapoda</taxon>
        <taxon>Insecta</taxon>
        <taxon>Pterygota</taxon>
        <taxon>Neoptera</taxon>
        <taxon>Endopterygota</taxon>
        <taxon>Coleoptera</taxon>
        <taxon>Polyphaga</taxon>
        <taxon>Cucujiformia</taxon>
        <taxon>Chrysomeloidea</taxon>
        <taxon>Chrysomelidae</taxon>
        <taxon>Galerucinae</taxon>
        <taxon>Alticini</taxon>
        <taxon>Phyllotreta</taxon>
    </lineage>
</organism>
<evidence type="ECO:0000313" key="2">
    <source>
        <dbReference type="Proteomes" id="UP001153712"/>
    </source>
</evidence>
<accession>A0A9N9TTG7</accession>
<dbReference type="Proteomes" id="UP001153712">
    <property type="component" value="Chromosome 4"/>
</dbReference>
<proteinExistence type="predicted"/>
<reference evidence="1" key="1">
    <citation type="submission" date="2022-01" db="EMBL/GenBank/DDBJ databases">
        <authorList>
            <person name="King R."/>
        </authorList>
    </citation>
    <scope>NUCLEOTIDE SEQUENCE</scope>
</reference>
<evidence type="ECO:0000313" key="1">
    <source>
        <dbReference type="EMBL" id="CAG9860935.1"/>
    </source>
</evidence>
<gene>
    <name evidence="1" type="ORF">PHYEVI_LOCUS7283</name>
</gene>
<dbReference type="EMBL" id="OU900097">
    <property type="protein sequence ID" value="CAG9860935.1"/>
    <property type="molecule type" value="Genomic_DNA"/>
</dbReference>